<dbReference type="Gene3D" id="2.60.120.10">
    <property type="entry name" value="Jelly Rolls"/>
    <property type="match status" value="1"/>
</dbReference>
<dbReference type="AlphaFoldDB" id="A0A2S2DZ40"/>
<gene>
    <name evidence="2" type="ORF">HMF8227_00167</name>
</gene>
<organism evidence="2 3">
    <name type="scientific">Saliniradius amylolyticus</name>
    <dbReference type="NCBI Taxonomy" id="2183582"/>
    <lineage>
        <taxon>Bacteria</taxon>
        <taxon>Pseudomonadati</taxon>
        <taxon>Pseudomonadota</taxon>
        <taxon>Gammaproteobacteria</taxon>
        <taxon>Alteromonadales</taxon>
        <taxon>Alteromonadaceae</taxon>
        <taxon>Saliniradius</taxon>
    </lineage>
</organism>
<reference evidence="2 3" key="1">
    <citation type="submission" date="2018-05" db="EMBL/GenBank/DDBJ databases">
        <title>Salinimonas sp. HMF8227 Genome sequencing and assembly.</title>
        <authorList>
            <person name="Kang H."/>
            <person name="Kang J."/>
            <person name="Cha I."/>
            <person name="Kim H."/>
            <person name="Joh K."/>
        </authorList>
    </citation>
    <scope>NUCLEOTIDE SEQUENCE [LARGE SCALE GENOMIC DNA]</scope>
    <source>
        <strain evidence="2 3">HMF8227</strain>
    </source>
</reference>
<accession>A0A2S2DZ40</accession>
<dbReference type="KEGG" id="salh:HMF8227_00167"/>
<sequence>MEEQNLSPMTPNALVEHPEGGRFQEVFRSAHRVQTDNAHERSALTHIYFSLNPGEVSRFHRVTSDEVWNLYRGEGIKLTLWDGSHRRPKSVILSALENCFCHVVPAGMWQATEPLSDKVLVGCSVAPGFEFADFTLMDPASAEAEQLRALAPTLEHLISGV</sequence>
<protein>
    <recommendedName>
        <fullName evidence="1">DUF985 domain-containing protein</fullName>
    </recommendedName>
</protein>
<keyword evidence="3" id="KW-1185">Reference proteome</keyword>
<dbReference type="InterPro" id="IPR011051">
    <property type="entry name" value="RmlC_Cupin_sf"/>
</dbReference>
<dbReference type="InterPro" id="IPR039935">
    <property type="entry name" value="YML079W-like"/>
</dbReference>
<dbReference type="PANTHER" id="PTHR33387">
    <property type="entry name" value="RMLC-LIKE JELLY ROLL FOLD PROTEIN"/>
    <property type="match status" value="1"/>
</dbReference>
<dbReference type="CDD" id="cd06121">
    <property type="entry name" value="cupin_YML079wp"/>
    <property type="match status" value="1"/>
</dbReference>
<dbReference type="EMBL" id="CP029347">
    <property type="protein sequence ID" value="AWL10675.1"/>
    <property type="molecule type" value="Genomic_DNA"/>
</dbReference>
<dbReference type="RefSeq" id="WP_239421168.1">
    <property type="nucleotide sequence ID" value="NZ_CP029347.1"/>
</dbReference>
<evidence type="ECO:0000313" key="3">
    <source>
        <dbReference type="Proteomes" id="UP000245728"/>
    </source>
</evidence>
<dbReference type="InterPro" id="IPR014710">
    <property type="entry name" value="RmlC-like_jellyroll"/>
</dbReference>
<evidence type="ECO:0000313" key="2">
    <source>
        <dbReference type="EMBL" id="AWL10675.1"/>
    </source>
</evidence>
<name>A0A2S2DZ40_9ALTE</name>
<evidence type="ECO:0000259" key="1">
    <source>
        <dbReference type="Pfam" id="PF06172"/>
    </source>
</evidence>
<dbReference type="InterPro" id="IPR009327">
    <property type="entry name" value="Cupin_DUF985"/>
</dbReference>
<proteinExistence type="predicted"/>
<dbReference type="PANTHER" id="PTHR33387:SF3">
    <property type="entry name" value="DUF985 DOMAIN-CONTAINING PROTEIN"/>
    <property type="match status" value="1"/>
</dbReference>
<dbReference type="SUPFAM" id="SSF51182">
    <property type="entry name" value="RmlC-like cupins"/>
    <property type="match status" value="1"/>
</dbReference>
<feature type="domain" description="DUF985" evidence="1">
    <location>
        <begin position="13"/>
        <end position="137"/>
    </location>
</feature>
<dbReference type="Pfam" id="PF06172">
    <property type="entry name" value="Cupin_5"/>
    <property type="match status" value="1"/>
</dbReference>
<dbReference type="Proteomes" id="UP000245728">
    <property type="component" value="Chromosome"/>
</dbReference>